<reference evidence="6" key="1">
    <citation type="submission" date="2023-03" db="EMBL/GenBank/DDBJ databases">
        <title>Massive genome expansion in bonnet fungi (Mycena s.s.) driven by repeated elements and novel gene families across ecological guilds.</title>
        <authorList>
            <consortium name="Lawrence Berkeley National Laboratory"/>
            <person name="Harder C.B."/>
            <person name="Miyauchi S."/>
            <person name="Viragh M."/>
            <person name="Kuo A."/>
            <person name="Thoen E."/>
            <person name="Andreopoulos B."/>
            <person name="Lu D."/>
            <person name="Skrede I."/>
            <person name="Drula E."/>
            <person name="Henrissat B."/>
            <person name="Morin E."/>
            <person name="Kohler A."/>
            <person name="Barry K."/>
            <person name="LaButti K."/>
            <person name="Morin E."/>
            <person name="Salamov A."/>
            <person name="Lipzen A."/>
            <person name="Mereny Z."/>
            <person name="Hegedus B."/>
            <person name="Baldrian P."/>
            <person name="Stursova M."/>
            <person name="Weitz H."/>
            <person name="Taylor A."/>
            <person name="Grigoriev I.V."/>
            <person name="Nagy L.G."/>
            <person name="Martin F."/>
            <person name="Kauserud H."/>
        </authorList>
    </citation>
    <scope>NUCLEOTIDE SEQUENCE</scope>
    <source>
        <strain evidence="6">CBHHK067</strain>
    </source>
</reference>
<dbReference type="InterPro" id="IPR001563">
    <property type="entry name" value="Peptidase_S10"/>
</dbReference>
<dbReference type="GO" id="GO:0006508">
    <property type="term" value="P:proteolysis"/>
    <property type="evidence" value="ECO:0007669"/>
    <property type="project" value="UniProtKB-KW"/>
</dbReference>
<evidence type="ECO:0000256" key="3">
    <source>
        <dbReference type="ARBA" id="ARBA00022670"/>
    </source>
</evidence>
<dbReference type="AlphaFoldDB" id="A0AAD7GDT8"/>
<keyword evidence="4 6" id="KW-0378">Hydrolase</keyword>
<dbReference type="Gene3D" id="3.40.50.1820">
    <property type="entry name" value="alpha/beta hydrolase"/>
    <property type="match status" value="1"/>
</dbReference>
<protein>
    <submittedName>
        <fullName evidence="6">Alpha/Beta hydrolase protein</fullName>
    </submittedName>
</protein>
<keyword evidence="2" id="KW-0121">Carboxypeptidase</keyword>
<evidence type="ECO:0000313" key="7">
    <source>
        <dbReference type="Proteomes" id="UP001221757"/>
    </source>
</evidence>
<evidence type="ECO:0000256" key="2">
    <source>
        <dbReference type="ARBA" id="ARBA00022645"/>
    </source>
</evidence>
<evidence type="ECO:0000256" key="1">
    <source>
        <dbReference type="ARBA" id="ARBA00009431"/>
    </source>
</evidence>
<dbReference type="Pfam" id="PF00450">
    <property type="entry name" value="Peptidase_S10"/>
    <property type="match status" value="1"/>
</dbReference>
<dbReference type="SUPFAM" id="SSF53474">
    <property type="entry name" value="alpha/beta-Hydrolases"/>
    <property type="match status" value="1"/>
</dbReference>
<keyword evidence="7" id="KW-1185">Reference proteome</keyword>
<proteinExistence type="inferred from homology"/>
<evidence type="ECO:0000256" key="5">
    <source>
        <dbReference type="ARBA" id="ARBA00023180"/>
    </source>
</evidence>
<keyword evidence="5" id="KW-0325">Glycoprotein</keyword>
<comment type="similarity">
    <text evidence="1">Belongs to the peptidase S10 family.</text>
</comment>
<dbReference type="GO" id="GO:0004185">
    <property type="term" value="F:serine-type carboxypeptidase activity"/>
    <property type="evidence" value="ECO:0007669"/>
    <property type="project" value="InterPro"/>
</dbReference>
<sequence>MLNNANQGSTHMTASRNAAPPISVTMRLEIKKHLNHKDVQALLGVDVSSTYTSCSDKVGIDFSINLDMTKGATEHVGALLERGVRVLIYVGTYDWWSGNAEFSALPLREWTADGKRAGKTCAAGALTFTTVDAAGHPVPYDKPQQSLEMVKRWIAGQPL</sequence>
<name>A0AAD7GDT8_MYCRO</name>
<dbReference type="InterPro" id="IPR029058">
    <property type="entry name" value="AB_hydrolase_fold"/>
</dbReference>
<dbReference type="EMBL" id="JARKIE010000070">
    <property type="protein sequence ID" value="KAJ7689718.1"/>
    <property type="molecule type" value="Genomic_DNA"/>
</dbReference>
<comment type="caution">
    <text evidence="6">The sequence shown here is derived from an EMBL/GenBank/DDBJ whole genome shotgun (WGS) entry which is preliminary data.</text>
</comment>
<keyword evidence="3" id="KW-0645">Protease</keyword>
<accession>A0AAD7GDT8</accession>
<evidence type="ECO:0000256" key="4">
    <source>
        <dbReference type="ARBA" id="ARBA00022801"/>
    </source>
</evidence>
<evidence type="ECO:0000313" key="6">
    <source>
        <dbReference type="EMBL" id="KAJ7689718.1"/>
    </source>
</evidence>
<dbReference type="Proteomes" id="UP001221757">
    <property type="component" value="Unassembled WGS sequence"/>
</dbReference>
<organism evidence="6 7">
    <name type="scientific">Mycena rosella</name>
    <name type="common">Pink bonnet</name>
    <name type="synonym">Agaricus rosellus</name>
    <dbReference type="NCBI Taxonomy" id="1033263"/>
    <lineage>
        <taxon>Eukaryota</taxon>
        <taxon>Fungi</taxon>
        <taxon>Dikarya</taxon>
        <taxon>Basidiomycota</taxon>
        <taxon>Agaricomycotina</taxon>
        <taxon>Agaricomycetes</taxon>
        <taxon>Agaricomycetidae</taxon>
        <taxon>Agaricales</taxon>
        <taxon>Marasmiineae</taxon>
        <taxon>Mycenaceae</taxon>
        <taxon>Mycena</taxon>
    </lineage>
</organism>
<gene>
    <name evidence="6" type="ORF">B0H17DRAFT_1134854</name>
</gene>